<dbReference type="EMBL" id="FORO01000014">
    <property type="protein sequence ID" value="SFJ11311.1"/>
    <property type="molecule type" value="Genomic_DNA"/>
</dbReference>
<proteinExistence type="predicted"/>
<dbReference type="RefSeq" id="WP_005578707.1">
    <property type="nucleotide sequence ID" value="NZ_FORO01000014.1"/>
</dbReference>
<evidence type="ECO:0000313" key="2">
    <source>
        <dbReference type="EMBL" id="SFJ11311.1"/>
    </source>
</evidence>
<dbReference type="GeneID" id="14208727"/>
<gene>
    <name evidence="2" type="ORF">SAMN05443661_11471</name>
</gene>
<sequence length="92" mass="9470">MESNTGDGTTELGQDDIYLAVREGIKDALLDVFATIVLLGLGLVFVWAGTQALATASSTLGYVSAGTVLGLGLVLAAAAFDLVPSFHERLLS</sequence>
<accession>A0A1I3NPU6</accession>
<keyword evidence="1" id="KW-1133">Transmembrane helix</keyword>
<evidence type="ECO:0000313" key="3">
    <source>
        <dbReference type="Proteomes" id="UP000182829"/>
    </source>
</evidence>
<keyword evidence="1" id="KW-0472">Membrane</keyword>
<evidence type="ECO:0000256" key="1">
    <source>
        <dbReference type="SAM" id="Phobius"/>
    </source>
</evidence>
<reference evidence="2 3" key="1">
    <citation type="submission" date="2016-10" db="EMBL/GenBank/DDBJ databases">
        <authorList>
            <person name="de Groot N.N."/>
        </authorList>
    </citation>
    <scope>NUCLEOTIDE SEQUENCE [LARGE SCALE GENOMIC DNA]</scope>
    <source>
        <strain evidence="2 3">SP2</strain>
    </source>
</reference>
<protein>
    <submittedName>
        <fullName evidence="2">Uncharacterized protein</fullName>
    </submittedName>
</protein>
<dbReference type="Proteomes" id="UP000182829">
    <property type="component" value="Unassembled WGS sequence"/>
</dbReference>
<keyword evidence="1" id="KW-0812">Transmembrane</keyword>
<feature type="transmembrane region" description="Helical" evidence="1">
    <location>
        <begin position="28"/>
        <end position="48"/>
    </location>
</feature>
<organism evidence="2 3">
    <name type="scientific">Natronobacterium gregoryi</name>
    <dbReference type="NCBI Taxonomy" id="44930"/>
    <lineage>
        <taxon>Archaea</taxon>
        <taxon>Methanobacteriati</taxon>
        <taxon>Methanobacteriota</taxon>
        <taxon>Stenosarchaea group</taxon>
        <taxon>Halobacteria</taxon>
        <taxon>Halobacteriales</taxon>
        <taxon>Natrialbaceae</taxon>
        <taxon>Natronobacterium</taxon>
    </lineage>
</organism>
<name>A0A1I3NPU6_9EURY</name>
<feature type="transmembrane region" description="Helical" evidence="1">
    <location>
        <begin position="60"/>
        <end position="83"/>
    </location>
</feature>
<dbReference type="OrthoDB" id="376198at2157"/>
<dbReference type="AlphaFoldDB" id="A0A1I3NPU6"/>